<protein>
    <submittedName>
        <fullName evidence="1">Uncharacterized protein</fullName>
    </submittedName>
</protein>
<sequence>MRTKSALKMAKSLDFCSIDEFYNYLIDSYILGQFSQCRRLFTELSKEGRKNFLLWGKHAYAMCGTDVYNFYINLL</sequence>
<organism evidence="1">
    <name type="scientific">candidate division CPR1 bacterium ADurb.Bin160</name>
    <dbReference type="NCBI Taxonomy" id="1852826"/>
    <lineage>
        <taxon>Bacteria</taxon>
        <taxon>candidate division CPR1</taxon>
    </lineage>
</organism>
<comment type="caution">
    <text evidence="1">The sequence shown here is derived from an EMBL/GenBank/DDBJ whole genome shotgun (WGS) entry which is preliminary data.</text>
</comment>
<reference evidence="1" key="1">
    <citation type="submission" date="2017-02" db="EMBL/GenBank/DDBJ databases">
        <title>Delving into the versatile metabolic prowess of the omnipresent phylum Bacteroidetes.</title>
        <authorList>
            <person name="Nobu M.K."/>
            <person name="Mei R."/>
            <person name="Narihiro T."/>
            <person name="Kuroda K."/>
            <person name="Liu W.-T."/>
        </authorList>
    </citation>
    <scope>NUCLEOTIDE SEQUENCE</scope>
    <source>
        <strain evidence="1">ADurb.Bin160</strain>
    </source>
</reference>
<dbReference type="Proteomes" id="UP000485621">
    <property type="component" value="Unassembled WGS sequence"/>
</dbReference>
<gene>
    <name evidence="1" type="ORF">BWY04_01536</name>
</gene>
<dbReference type="AlphaFoldDB" id="A0A1V5ZHK6"/>
<accession>A0A1V5ZHK6</accession>
<evidence type="ECO:0000313" key="1">
    <source>
        <dbReference type="EMBL" id="OQB39701.1"/>
    </source>
</evidence>
<proteinExistence type="predicted"/>
<name>A0A1V5ZHK6_9BACT</name>
<dbReference type="EMBL" id="MWDB01000080">
    <property type="protein sequence ID" value="OQB39701.1"/>
    <property type="molecule type" value="Genomic_DNA"/>
</dbReference>